<gene>
    <name evidence="1" type="ORF">HKB16_05155</name>
</gene>
<comment type="caution">
    <text evidence="1">The sequence shown here is derived from an EMBL/GenBank/DDBJ whole genome shotgun (WGS) entry which is preliminary data.</text>
</comment>
<sequence>SESNWEKAVEQALSVAASAYDSLTVILSHNYYQMYQIDKPVMPRQEWPAALPFLLKELISERAIDIIADAVELPNSTKVQAYVLSRKI</sequence>
<evidence type="ECO:0000313" key="2">
    <source>
        <dbReference type="Proteomes" id="UP000518904"/>
    </source>
</evidence>
<dbReference type="InterPro" id="IPR043129">
    <property type="entry name" value="ATPase_NBD"/>
</dbReference>
<organism evidence="1 2">
    <name type="scientific">Vibrio parahaemolyticus</name>
    <dbReference type="NCBI Taxonomy" id="670"/>
    <lineage>
        <taxon>Bacteria</taxon>
        <taxon>Pseudomonadati</taxon>
        <taxon>Pseudomonadota</taxon>
        <taxon>Gammaproteobacteria</taxon>
        <taxon>Vibrionales</taxon>
        <taxon>Vibrionaceae</taxon>
        <taxon>Vibrio</taxon>
    </lineage>
</organism>
<reference evidence="1 2" key="1">
    <citation type="submission" date="2020-04" db="EMBL/GenBank/DDBJ databases">
        <title>Whole-genome sequencing of Vibrio spp. from China reveals different genetic environments of blaCTX-M-14 among diverse lineages.</title>
        <authorList>
            <person name="Zheng Z."/>
            <person name="Ye L."/>
            <person name="Chen S."/>
        </authorList>
    </citation>
    <scope>NUCLEOTIDE SEQUENCE [LARGE SCALE GENOMIC DNA]</scope>
    <source>
        <strain evidence="1 2">Vb0551</strain>
    </source>
</reference>
<dbReference type="Proteomes" id="UP000518904">
    <property type="component" value="Unassembled WGS sequence"/>
</dbReference>
<protein>
    <submittedName>
        <fullName evidence="1">MSHA biogenesis protein MshI</fullName>
    </submittedName>
</protein>
<dbReference type="AlphaFoldDB" id="A0A7Y0XB00"/>
<dbReference type="EMBL" id="JABCLB010000601">
    <property type="protein sequence ID" value="NMU82266.1"/>
    <property type="molecule type" value="Genomic_DNA"/>
</dbReference>
<feature type="non-terminal residue" evidence="1">
    <location>
        <position position="88"/>
    </location>
</feature>
<name>A0A7Y0XB00_VIBPH</name>
<dbReference type="SUPFAM" id="SSF53067">
    <property type="entry name" value="Actin-like ATPase domain"/>
    <property type="match status" value="1"/>
</dbReference>
<evidence type="ECO:0000313" key="1">
    <source>
        <dbReference type="EMBL" id="NMU82266.1"/>
    </source>
</evidence>
<feature type="non-terminal residue" evidence="1">
    <location>
        <position position="1"/>
    </location>
</feature>
<proteinExistence type="predicted"/>
<accession>A0A7Y0XB00</accession>